<feature type="non-terminal residue" evidence="1">
    <location>
        <position position="1"/>
    </location>
</feature>
<dbReference type="Proteomes" id="UP000004986">
    <property type="component" value="Unassembled WGS sequence"/>
</dbReference>
<evidence type="ECO:0000313" key="2">
    <source>
        <dbReference type="Proteomes" id="UP000004986"/>
    </source>
</evidence>
<proteinExistence type="predicted"/>
<organism evidence="1 2">
    <name type="scientific">Pseudomonas syringae pv. pisi str. 1704B</name>
    <dbReference type="NCBI Taxonomy" id="629263"/>
    <lineage>
        <taxon>Bacteria</taxon>
        <taxon>Pseudomonadati</taxon>
        <taxon>Pseudomonadota</taxon>
        <taxon>Gammaproteobacteria</taxon>
        <taxon>Pseudomonadales</taxon>
        <taxon>Pseudomonadaceae</taxon>
        <taxon>Pseudomonas</taxon>
        <taxon>Pseudomonas syringae</taxon>
    </lineage>
</organism>
<name>F3GAT4_PSESJ</name>
<dbReference type="AlphaFoldDB" id="F3GAT4"/>
<dbReference type="EMBL" id="AEAI01000887">
    <property type="protein sequence ID" value="EGH44184.1"/>
    <property type="molecule type" value="Genomic_DNA"/>
</dbReference>
<comment type="caution">
    <text evidence="1">The sequence shown here is derived from an EMBL/GenBank/DDBJ whole genome shotgun (WGS) entry which is preliminary data.</text>
</comment>
<evidence type="ECO:0000313" key="1">
    <source>
        <dbReference type="EMBL" id="EGH44184.1"/>
    </source>
</evidence>
<dbReference type="HOGENOM" id="CLU_3129110_0_0_6"/>
<accession>F3GAT4</accession>
<reference evidence="1 2" key="1">
    <citation type="journal article" date="2011" name="PLoS Pathog.">
        <title>Dynamic evolution of pathogenicity revealed by sequencing and comparative genomics of 19 Pseudomonas syringae isolates.</title>
        <authorList>
            <person name="Baltrus D.A."/>
            <person name="Nishimura M.T."/>
            <person name="Romanchuk A."/>
            <person name="Chang J.H."/>
            <person name="Mukhtar M.S."/>
            <person name="Cherkis K."/>
            <person name="Roach J."/>
            <person name="Grant S.R."/>
            <person name="Jones C.D."/>
            <person name="Dangl J.L."/>
        </authorList>
    </citation>
    <scope>NUCLEOTIDE SEQUENCE [LARGE SCALE GENOMIC DNA]</scope>
    <source>
        <strain evidence="1 2">1704B</strain>
    </source>
</reference>
<gene>
    <name evidence="1" type="ORF">PSYPI_18036</name>
</gene>
<protein>
    <submittedName>
        <fullName evidence="1">Uncharacterized protein</fullName>
    </submittedName>
</protein>
<sequence length="49" mass="5322">HQKRAADVVHGFLLPGIESGHGGMKSRLQKRSGILTGPRFCAVLIVVRQ</sequence>
<keyword evidence="2" id="KW-1185">Reference proteome</keyword>